<proteinExistence type="predicted"/>
<dbReference type="OrthoDB" id="9023404at2"/>
<evidence type="ECO:0000256" key="1">
    <source>
        <dbReference type="ARBA" id="ARBA00022450"/>
    </source>
</evidence>
<organism evidence="4 5">
    <name type="scientific">Streptomyces smaragdinus</name>
    <dbReference type="NCBI Taxonomy" id="2585196"/>
    <lineage>
        <taxon>Bacteria</taxon>
        <taxon>Bacillati</taxon>
        <taxon>Actinomycetota</taxon>
        <taxon>Actinomycetes</taxon>
        <taxon>Kitasatosporales</taxon>
        <taxon>Streptomycetaceae</taxon>
        <taxon>Streptomyces</taxon>
    </lineage>
</organism>
<evidence type="ECO:0000256" key="2">
    <source>
        <dbReference type="ARBA" id="ARBA00022553"/>
    </source>
</evidence>
<dbReference type="SMART" id="SM01294">
    <property type="entry name" value="PKS_PP_betabranch"/>
    <property type="match status" value="1"/>
</dbReference>
<dbReference type="Pfam" id="PF00550">
    <property type="entry name" value="PP-binding"/>
    <property type="match status" value="1"/>
</dbReference>
<dbReference type="GO" id="GO:0017000">
    <property type="term" value="P:antibiotic biosynthetic process"/>
    <property type="evidence" value="ECO:0007669"/>
    <property type="project" value="UniProtKB-ARBA"/>
</dbReference>
<keyword evidence="5" id="KW-1185">Reference proteome</keyword>
<dbReference type="AlphaFoldDB" id="A0A7K0CDX5"/>
<dbReference type="InterPro" id="IPR009081">
    <property type="entry name" value="PP-bd_ACP"/>
</dbReference>
<sequence length="101" mass="11297">MESQTGRTVTVPSEREFRDWITRRLAEFLQRPAHTIEADVPFAEYGMDSVAALSLFGDIEEEYELFLEPTVAWDHPTVRALAHYLAQEAARELGTGEGAGA</sequence>
<dbReference type="PROSITE" id="PS50075">
    <property type="entry name" value="CARRIER"/>
    <property type="match status" value="1"/>
</dbReference>
<keyword evidence="1" id="KW-0596">Phosphopantetheine</keyword>
<gene>
    <name evidence="4" type="ORF">SRB5_17840</name>
</gene>
<dbReference type="Proteomes" id="UP000466345">
    <property type="component" value="Unassembled WGS sequence"/>
</dbReference>
<reference evidence="4 5" key="1">
    <citation type="submission" date="2019-10" db="EMBL/GenBank/DDBJ databases">
        <title>Streptomyces smaragdinus sp. nov. and Streptomyces fabii sp. nov., isolated from the gut of fungus growing-termite Macrotermes natalensis.</title>
        <authorList>
            <person name="Schwitalla J."/>
            <person name="Benndorf R."/>
            <person name="Martin K."/>
            <person name="De Beer W."/>
            <person name="Kaster A.-K."/>
            <person name="Vollmers J."/>
            <person name="Poulsen M."/>
            <person name="Beemelmanns C."/>
        </authorList>
    </citation>
    <scope>NUCLEOTIDE SEQUENCE [LARGE SCALE GENOMIC DNA]</scope>
    <source>
        <strain evidence="4 5">RB5</strain>
    </source>
</reference>
<dbReference type="RefSeq" id="WP_153450961.1">
    <property type="nucleotide sequence ID" value="NZ_WEGJ01000004.1"/>
</dbReference>
<evidence type="ECO:0000313" key="5">
    <source>
        <dbReference type="Proteomes" id="UP000466345"/>
    </source>
</evidence>
<keyword evidence="2" id="KW-0597">Phosphoprotein</keyword>
<dbReference type="Gene3D" id="1.10.1200.10">
    <property type="entry name" value="ACP-like"/>
    <property type="match status" value="1"/>
</dbReference>
<dbReference type="GO" id="GO:0031177">
    <property type="term" value="F:phosphopantetheine binding"/>
    <property type="evidence" value="ECO:0007669"/>
    <property type="project" value="InterPro"/>
</dbReference>
<dbReference type="InterPro" id="IPR036736">
    <property type="entry name" value="ACP-like_sf"/>
</dbReference>
<evidence type="ECO:0000259" key="3">
    <source>
        <dbReference type="PROSITE" id="PS50075"/>
    </source>
</evidence>
<comment type="caution">
    <text evidence="4">The sequence shown here is derived from an EMBL/GenBank/DDBJ whole genome shotgun (WGS) entry which is preliminary data.</text>
</comment>
<protein>
    <recommendedName>
        <fullName evidence="3">Carrier domain-containing protein</fullName>
    </recommendedName>
</protein>
<dbReference type="InterPro" id="IPR020806">
    <property type="entry name" value="PKS_PP-bd"/>
</dbReference>
<dbReference type="EMBL" id="WEGJ01000004">
    <property type="protein sequence ID" value="MQY11665.1"/>
    <property type="molecule type" value="Genomic_DNA"/>
</dbReference>
<evidence type="ECO:0000313" key="4">
    <source>
        <dbReference type="EMBL" id="MQY11665.1"/>
    </source>
</evidence>
<dbReference type="SMART" id="SM00823">
    <property type="entry name" value="PKS_PP"/>
    <property type="match status" value="1"/>
</dbReference>
<name>A0A7K0CDX5_9ACTN</name>
<dbReference type="SUPFAM" id="SSF47336">
    <property type="entry name" value="ACP-like"/>
    <property type="match status" value="1"/>
</dbReference>
<feature type="domain" description="Carrier" evidence="3">
    <location>
        <begin position="12"/>
        <end position="89"/>
    </location>
</feature>
<accession>A0A7K0CDX5</accession>